<proteinExistence type="predicted"/>
<organism evidence="2 3">
    <name type="scientific">Halopenitus persicus</name>
    <dbReference type="NCBI Taxonomy" id="1048396"/>
    <lineage>
        <taxon>Archaea</taxon>
        <taxon>Methanobacteriati</taxon>
        <taxon>Methanobacteriota</taxon>
        <taxon>Stenosarchaea group</taxon>
        <taxon>Halobacteria</taxon>
        <taxon>Halobacteriales</taxon>
        <taxon>Haloferacaceae</taxon>
        <taxon>Halopenitus</taxon>
    </lineage>
</organism>
<evidence type="ECO:0000313" key="2">
    <source>
        <dbReference type="EMBL" id="SDY71178.1"/>
    </source>
</evidence>
<evidence type="ECO:0000313" key="3">
    <source>
        <dbReference type="Proteomes" id="UP000199079"/>
    </source>
</evidence>
<accession>A0A1H3M4L7</accession>
<name>A0A1H3M4L7_9EURY</name>
<protein>
    <submittedName>
        <fullName evidence="2">Putative DNA primase/helicase</fullName>
    </submittedName>
</protein>
<reference evidence="3" key="1">
    <citation type="submission" date="2016-10" db="EMBL/GenBank/DDBJ databases">
        <authorList>
            <person name="Varghese N."/>
            <person name="Submissions S."/>
        </authorList>
    </citation>
    <scope>NUCLEOTIDE SEQUENCE [LARGE SCALE GENOMIC DNA]</scope>
    <source>
        <strain evidence="3">DC30,IBRC 10041,KCTC 4046</strain>
    </source>
</reference>
<dbReference type="GO" id="GO:0004386">
    <property type="term" value="F:helicase activity"/>
    <property type="evidence" value="ECO:0007669"/>
    <property type="project" value="UniProtKB-KW"/>
</dbReference>
<dbReference type="AlphaFoldDB" id="A0A1H3M4L7"/>
<keyword evidence="2" id="KW-0547">Nucleotide-binding</keyword>
<keyword evidence="2" id="KW-0378">Hydrolase</keyword>
<sequence>MATSVADHYEQCRGVYEELATIGDEYETLAVPDNTTWYVSEQSDPEAEYPWEARPLPLRETLRALGDTDRVLYAVTSYKPCNTVRQTAPHRYGDNGIKWAESNPLPGYENLAGFGLFVDLDLSDDLKAQRGELDADIVSSMEAVIEAYCDAVADLYGGHKHVYALDSVGGVYVFGAPAVTIPISEHFDGRDRELVMKAFRERSNEYLQIKQDEIEATIPAATNITDPDYCQNVNRQYKAPLALHKDHDAVVTPIDTQDATYDYTPLTAVDDTLVDRAKDWAAGLTSLNYADESVTDRLVQQLWPDYYGEHSDWRAALKAFVDDELSGSDGDSVDVRTEDDDSSSDDRVAGVRLTRDFEDVKRAVGNLDIERVAEKTIAYEWTDSKTGFTDRSGSGKRAFIPVWGTDANSGNANFIDKNEGTWVDSSESHQAGPVEMALVAEKEENWYRDRYRHARGIDWWCGVGILRNKGFEIPVYCPDAKTADGDKMPLWSFIKAARVLGVIDEDDLVERESEDGGTYTGFCNAVTYNRALAAVEDAGFNTNREPADADEDTAAYESVLGEYADDGWEPWTEPAQCLVACLRARDDGAVAEGAEPPRLALHPIIKIISDEDPSEVSAGVVELAVDTFQELDAAEAAQEFGVPTNGGGRV</sequence>
<gene>
    <name evidence="2" type="ORF">SAMN05216564_108123</name>
</gene>
<keyword evidence="2" id="KW-0347">Helicase</keyword>
<feature type="region of interest" description="Disordered" evidence="1">
    <location>
        <begin position="325"/>
        <end position="347"/>
    </location>
</feature>
<keyword evidence="2" id="KW-0067">ATP-binding</keyword>
<dbReference type="Proteomes" id="UP000199079">
    <property type="component" value="Unassembled WGS sequence"/>
</dbReference>
<keyword evidence="3" id="KW-1185">Reference proteome</keyword>
<dbReference type="EMBL" id="FNPC01000008">
    <property type="protein sequence ID" value="SDY71178.1"/>
    <property type="molecule type" value="Genomic_DNA"/>
</dbReference>
<evidence type="ECO:0000256" key="1">
    <source>
        <dbReference type="SAM" id="MobiDB-lite"/>
    </source>
</evidence>